<dbReference type="GO" id="GO:0016301">
    <property type="term" value="F:kinase activity"/>
    <property type="evidence" value="ECO:0007669"/>
    <property type="project" value="UniProtKB-KW"/>
</dbReference>
<sequence length="238" mass="25697">VTQILNFGSLNLDHVYTMPTIVRPGQTLPSTRYEIFAGGKGANQSVALARAGARVRHAGRVGEDGRQMVDALSQMGVDTRWIVVDSDLPTGHAIIQVEETGGENAILLFPGANHAIDDEQISTTLREAEQGTILLLQNEISRRISLLSEAKDRGLFVVFNPAPFTPDIAATDLECVDLLIVNETEAASICGASAKLDRHQANAHNHAETDPEGVPEKTLARLKEHVPQQTQRLLTLGA</sequence>
<dbReference type="PANTHER" id="PTHR10584:SF166">
    <property type="entry name" value="RIBOKINASE"/>
    <property type="match status" value="1"/>
</dbReference>
<dbReference type="Pfam" id="PF00294">
    <property type="entry name" value="PfkB"/>
    <property type="match status" value="1"/>
</dbReference>
<feature type="domain" description="Carbohydrate kinase PfkB" evidence="3">
    <location>
        <begin position="3"/>
        <end position="196"/>
    </location>
</feature>
<feature type="non-terminal residue" evidence="4">
    <location>
        <position position="1"/>
    </location>
</feature>
<dbReference type="InterPro" id="IPR011611">
    <property type="entry name" value="PfkB_dom"/>
</dbReference>
<keyword evidence="1" id="KW-0808">Transferase</keyword>
<dbReference type="SUPFAM" id="SSF53613">
    <property type="entry name" value="Ribokinase-like"/>
    <property type="match status" value="1"/>
</dbReference>
<dbReference type="InterPro" id="IPR029056">
    <property type="entry name" value="Ribokinase-like"/>
</dbReference>
<evidence type="ECO:0000313" key="4">
    <source>
        <dbReference type="EMBL" id="SVD64956.1"/>
    </source>
</evidence>
<proteinExistence type="predicted"/>
<name>A0A382X154_9ZZZZ</name>
<evidence type="ECO:0000256" key="1">
    <source>
        <dbReference type="ARBA" id="ARBA00022679"/>
    </source>
</evidence>
<dbReference type="Gene3D" id="3.40.1190.20">
    <property type="match status" value="1"/>
</dbReference>
<dbReference type="EMBL" id="UINC01164222">
    <property type="protein sequence ID" value="SVD64956.1"/>
    <property type="molecule type" value="Genomic_DNA"/>
</dbReference>
<evidence type="ECO:0000256" key="2">
    <source>
        <dbReference type="ARBA" id="ARBA00022777"/>
    </source>
</evidence>
<dbReference type="PRINTS" id="PR00990">
    <property type="entry name" value="RIBOKINASE"/>
</dbReference>
<dbReference type="AlphaFoldDB" id="A0A382X154"/>
<dbReference type="InterPro" id="IPR002139">
    <property type="entry name" value="Ribo/fructo_kinase"/>
</dbReference>
<dbReference type="PANTHER" id="PTHR10584">
    <property type="entry name" value="SUGAR KINASE"/>
    <property type="match status" value="1"/>
</dbReference>
<accession>A0A382X154</accession>
<gene>
    <name evidence="4" type="ORF">METZ01_LOCUS417810</name>
</gene>
<dbReference type="GO" id="GO:0006796">
    <property type="term" value="P:phosphate-containing compound metabolic process"/>
    <property type="evidence" value="ECO:0007669"/>
    <property type="project" value="UniProtKB-ARBA"/>
</dbReference>
<reference evidence="4" key="1">
    <citation type="submission" date="2018-05" db="EMBL/GenBank/DDBJ databases">
        <authorList>
            <person name="Lanie J.A."/>
            <person name="Ng W.-L."/>
            <person name="Kazmierczak K.M."/>
            <person name="Andrzejewski T.M."/>
            <person name="Davidsen T.M."/>
            <person name="Wayne K.J."/>
            <person name="Tettelin H."/>
            <person name="Glass J.I."/>
            <person name="Rusch D."/>
            <person name="Podicherti R."/>
            <person name="Tsui H.-C.T."/>
            <person name="Winkler M.E."/>
        </authorList>
    </citation>
    <scope>NUCLEOTIDE SEQUENCE</scope>
</reference>
<protein>
    <recommendedName>
        <fullName evidence="3">Carbohydrate kinase PfkB domain-containing protein</fullName>
    </recommendedName>
</protein>
<feature type="non-terminal residue" evidence="4">
    <location>
        <position position="238"/>
    </location>
</feature>
<evidence type="ECO:0000259" key="3">
    <source>
        <dbReference type="Pfam" id="PF00294"/>
    </source>
</evidence>
<organism evidence="4">
    <name type="scientific">marine metagenome</name>
    <dbReference type="NCBI Taxonomy" id="408172"/>
    <lineage>
        <taxon>unclassified sequences</taxon>
        <taxon>metagenomes</taxon>
        <taxon>ecological metagenomes</taxon>
    </lineage>
</organism>
<keyword evidence="2" id="KW-0418">Kinase</keyword>